<dbReference type="Proteomes" id="UP000051442">
    <property type="component" value="Unassembled WGS sequence"/>
</dbReference>
<feature type="chain" id="PRO_5038509029" evidence="1">
    <location>
        <begin position="28"/>
        <end position="226"/>
    </location>
</feature>
<dbReference type="OrthoDB" id="2329980at2"/>
<sequence length="226" mass="24460">MNKTLIKGLAFSALALGIGFTTQQTNADASTAYRTVKTKSYYSTTPAYHAKNATKSVYMWNSTITKKLHNLKNYPKTTWYVQKSVKLTNGKKTGIFYYVENASNSVRGYVWRGYLTKGSLSTATNTNSLTTATSNNSITFNFVDDNTGATVKTAQWIIPNSYLKSGATLKKGVLLKNVLTNLAKVWTGASSVGPDGYDIIDTSGTGQSTLKVGGTLTLKVTAQPTK</sequence>
<keyword evidence="1" id="KW-0732">Signal</keyword>
<keyword evidence="3" id="KW-1185">Reference proteome</keyword>
<protein>
    <submittedName>
        <fullName evidence="2">Uncharacterized protein</fullName>
    </submittedName>
</protein>
<evidence type="ECO:0000256" key="1">
    <source>
        <dbReference type="SAM" id="SignalP"/>
    </source>
</evidence>
<dbReference type="RefSeq" id="WP_054734952.1">
    <property type="nucleotide sequence ID" value="NZ_AYZM01000138.1"/>
</dbReference>
<name>A0A0R2F3X2_9LACO</name>
<accession>A0A0R2F3X2</accession>
<dbReference type="AlphaFoldDB" id="A0A0R2F3X2"/>
<comment type="caution">
    <text evidence="2">The sequence shown here is derived from an EMBL/GenBank/DDBJ whole genome shotgun (WGS) entry which is preliminary data.</text>
</comment>
<dbReference type="STRING" id="1423804.FD14_GL001719"/>
<dbReference type="PATRIC" id="fig|1423804.4.peg.1860"/>
<feature type="signal peptide" evidence="1">
    <location>
        <begin position="1"/>
        <end position="27"/>
    </location>
</feature>
<proteinExistence type="predicted"/>
<reference evidence="2 3" key="1">
    <citation type="journal article" date="2015" name="Genome Announc.">
        <title>Expanding the biotechnology potential of lactobacilli through comparative genomics of 213 strains and associated genera.</title>
        <authorList>
            <person name="Sun Z."/>
            <person name="Harris H.M."/>
            <person name="McCann A."/>
            <person name="Guo C."/>
            <person name="Argimon S."/>
            <person name="Zhang W."/>
            <person name="Yang X."/>
            <person name="Jeffery I.B."/>
            <person name="Cooney J.C."/>
            <person name="Kagawa T.F."/>
            <person name="Liu W."/>
            <person name="Song Y."/>
            <person name="Salvetti E."/>
            <person name="Wrobel A."/>
            <person name="Rasinkangas P."/>
            <person name="Parkhill J."/>
            <person name="Rea M.C."/>
            <person name="O'Sullivan O."/>
            <person name="Ritari J."/>
            <person name="Douillard F.P."/>
            <person name="Paul Ross R."/>
            <person name="Yang R."/>
            <person name="Briner A.E."/>
            <person name="Felis G.E."/>
            <person name="de Vos W.M."/>
            <person name="Barrangou R."/>
            <person name="Klaenhammer T.R."/>
            <person name="Caufield P.W."/>
            <person name="Cui Y."/>
            <person name="Zhang H."/>
            <person name="O'Toole P.W."/>
        </authorList>
    </citation>
    <scope>NUCLEOTIDE SEQUENCE [LARGE SCALE GENOMIC DNA]</scope>
    <source>
        <strain evidence="2 3">DSM 23365</strain>
    </source>
</reference>
<dbReference type="EMBL" id="AYZM01000138">
    <property type="protein sequence ID" value="KRN19309.1"/>
    <property type="molecule type" value="Genomic_DNA"/>
</dbReference>
<evidence type="ECO:0000313" key="3">
    <source>
        <dbReference type="Proteomes" id="UP000051442"/>
    </source>
</evidence>
<gene>
    <name evidence="2" type="ORF">FD14_GL001719</name>
</gene>
<organism evidence="2 3">
    <name type="scientific">Secundilactobacillus similis DSM 23365 = JCM 2765</name>
    <dbReference type="NCBI Taxonomy" id="1423804"/>
    <lineage>
        <taxon>Bacteria</taxon>
        <taxon>Bacillati</taxon>
        <taxon>Bacillota</taxon>
        <taxon>Bacilli</taxon>
        <taxon>Lactobacillales</taxon>
        <taxon>Lactobacillaceae</taxon>
        <taxon>Secundilactobacillus</taxon>
    </lineage>
</organism>
<evidence type="ECO:0000313" key="2">
    <source>
        <dbReference type="EMBL" id="KRN19309.1"/>
    </source>
</evidence>